<feature type="compositionally biased region" description="Low complexity" evidence="1">
    <location>
        <begin position="323"/>
        <end position="332"/>
    </location>
</feature>
<evidence type="ECO:0000313" key="4">
    <source>
        <dbReference type="Proteomes" id="UP001206890"/>
    </source>
</evidence>
<feature type="region of interest" description="Disordered" evidence="1">
    <location>
        <begin position="300"/>
        <end position="392"/>
    </location>
</feature>
<evidence type="ECO:0000256" key="1">
    <source>
        <dbReference type="SAM" id="MobiDB-lite"/>
    </source>
</evidence>
<evidence type="ECO:0000256" key="2">
    <source>
        <dbReference type="SAM" id="Phobius"/>
    </source>
</evidence>
<feature type="transmembrane region" description="Helical" evidence="2">
    <location>
        <begin position="70"/>
        <end position="91"/>
    </location>
</feature>
<dbReference type="GeneID" id="69642507"/>
<evidence type="ECO:0000313" key="3">
    <source>
        <dbReference type="EMBL" id="MCT2117843.1"/>
    </source>
</evidence>
<accession>A0AAW5Q6Q8</accession>
<organism evidence="3 4">
    <name type="scientific">Dietzia cinnamea</name>
    <dbReference type="NCBI Taxonomy" id="321318"/>
    <lineage>
        <taxon>Bacteria</taxon>
        <taxon>Bacillati</taxon>
        <taxon>Actinomycetota</taxon>
        <taxon>Actinomycetes</taxon>
        <taxon>Mycobacteriales</taxon>
        <taxon>Dietziaceae</taxon>
        <taxon>Dietzia</taxon>
    </lineage>
</organism>
<feature type="region of interest" description="Disordered" evidence="1">
    <location>
        <begin position="408"/>
        <end position="481"/>
    </location>
</feature>
<dbReference type="AlphaFoldDB" id="A0AAW5Q6Q8"/>
<feature type="compositionally biased region" description="Pro residues" evidence="1">
    <location>
        <begin position="435"/>
        <end position="455"/>
    </location>
</feature>
<name>A0AAW5Q6Q8_9ACTN</name>
<dbReference type="Proteomes" id="UP001206890">
    <property type="component" value="Unassembled WGS sequence"/>
</dbReference>
<keyword evidence="2" id="KW-1133">Transmembrane helix</keyword>
<keyword evidence="2" id="KW-0812">Transmembrane</keyword>
<feature type="transmembrane region" description="Helical" evidence="2">
    <location>
        <begin position="167"/>
        <end position="187"/>
    </location>
</feature>
<feature type="compositionally biased region" description="Gly residues" evidence="1">
    <location>
        <begin position="333"/>
        <end position="342"/>
    </location>
</feature>
<feature type="transmembrane region" description="Helical" evidence="2">
    <location>
        <begin position="193"/>
        <end position="211"/>
    </location>
</feature>
<reference evidence="3" key="1">
    <citation type="submission" date="2022-04" db="EMBL/GenBank/DDBJ databases">
        <title>Human microbiome associated bacterial genomes.</title>
        <authorList>
            <person name="Sandstrom S."/>
            <person name="Salamzade R."/>
            <person name="Kalan L.R."/>
        </authorList>
    </citation>
    <scope>NUCLEOTIDE SEQUENCE</scope>
    <source>
        <strain evidence="3">P3-SID1762</strain>
    </source>
</reference>
<feature type="transmembrane region" description="Helical" evidence="2">
    <location>
        <begin position="223"/>
        <end position="248"/>
    </location>
</feature>
<feature type="transmembrane region" description="Helical" evidence="2">
    <location>
        <begin position="30"/>
        <end position="50"/>
    </location>
</feature>
<gene>
    <name evidence="3" type="ORF">M3D93_08785</name>
</gene>
<feature type="transmembrane region" description="Helical" evidence="2">
    <location>
        <begin position="103"/>
        <end position="123"/>
    </location>
</feature>
<proteinExistence type="predicted"/>
<keyword evidence="2" id="KW-0472">Membrane</keyword>
<comment type="caution">
    <text evidence="3">The sequence shown here is derived from an EMBL/GenBank/DDBJ whole genome shotgun (WGS) entry which is preliminary data.</text>
</comment>
<feature type="transmembrane region" description="Helical" evidence="2">
    <location>
        <begin position="260"/>
        <end position="278"/>
    </location>
</feature>
<feature type="compositionally biased region" description="Low complexity" evidence="1">
    <location>
        <begin position="351"/>
        <end position="372"/>
    </location>
</feature>
<sequence length="481" mass="47099">MSVCDVPVISSVCDAVGEGTASLIAAPFDWLAQAMAGAAAWLFEAVWWVFDTTTLVDVTSAEYVGVYNVLFGVAVFVMLIFFCLQLITGLVHRDPTALSRAALGLAKSVLGSFLVITLTALLLEVTDQLAVGIVQATGNTMEGMGTQIGLLAVALGAINIGGPGVGAILTIFLAGLAISAAAIVWFSLLIRKALLLVAIVFGPVALAGATWDATKGWFAKWAAFVIALIFSKLVLVVIFLVAIGQVSAPIEADLASISDPIAGVVLMFIAAFAPYITYKFLSFVGFDMYHAMSSEQEAKSALNRPVPVPSAPQADTAKKVLDGGTDTGSNPPSGGGGAGGGSTPPPPPPGASAAAPASAGAGTAGTGAATSGAGAGAGAAGAGAAGPGAAAGPVGAAVVIGAAVVKAAAAAGPKAGKAVGGAADSQAGAAAEQASPPPSQGTPPRPAPSTPPSPGPAESSPAPRRRQDPPPPPSSAPAGKE</sequence>
<protein>
    <submittedName>
        <fullName evidence="3">Type IV secretion system protein</fullName>
    </submittedName>
</protein>
<feature type="transmembrane region" description="Helical" evidence="2">
    <location>
        <begin position="143"/>
        <end position="160"/>
    </location>
</feature>
<dbReference type="EMBL" id="JALXTC010000034">
    <property type="protein sequence ID" value="MCT2117843.1"/>
    <property type="molecule type" value="Genomic_DNA"/>
</dbReference>
<dbReference type="RefSeq" id="WP_024357604.1">
    <property type="nucleotide sequence ID" value="NZ_JALXRO010000049.1"/>
</dbReference>
<feature type="compositionally biased region" description="Low complexity" evidence="1">
    <location>
        <begin position="408"/>
        <end position="434"/>
    </location>
</feature>
<feature type="compositionally biased region" description="Gly residues" evidence="1">
    <location>
        <begin position="373"/>
        <end position="386"/>
    </location>
</feature>